<sequence>MIRSLSRTRLSVPLPQWEKIVPKDMSKIFLKNKRRLKSHRADVPPTSDTIKLRNNFERSPTKFDSLYEHSPGKTRSKLLSARNSNKTIPLPDDSPDSKSPDRRLSSTRLETYNFDKESNTHLEREVKSYKKIIVKNLREIKGREEALLTDREREGFVKSFSDLKPKMYTMTKGGSNYRRSLLRKKFDNFKTDSARFLKFDVKII</sequence>
<evidence type="ECO:0000313" key="2">
    <source>
        <dbReference type="EMBL" id="CAG9312209.1"/>
    </source>
</evidence>
<dbReference type="EMBL" id="CAJZBQ010000005">
    <property type="protein sequence ID" value="CAG9312209.1"/>
    <property type="molecule type" value="Genomic_DNA"/>
</dbReference>
<feature type="compositionally biased region" description="Basic and acidic residues" evidence="1">
    <location>
        <begin position="95"/>
        <end position="104"/>
    </location>
</feature>
<accession>A0AAU9IM08</accession>
<proteinExistence type="predicted"/>
<name>A0AAU9IM08_9CILI</name>
<reference evidence="2" key="1">
    <citation type="submission" date="2021-09" db="EMBL/GenBank/DDBJ databases">
        <authorList>
            <consortium name="AG Swart"/>
            <person name="Singh M."/>
            <person name="Singh A."/>
            <person name="Seah K."/>
            <person name="Emmerich C."/>
        </authorList>
    </citation>
    <scope>NUCLEOTIDE SEQUENCE</scope>
    <source>
        <strain evidence="2">ATCC30299</strain>
    </source>
</reference>
<evidence type="ECO:0008006" key="4">
    <source>
        <dbReference type="Google" id="ProtNLM"/>
    </source>
</evidence>
<feature type="compositionally biased region" description="Basic and acidic residues" evidence="1">
    <location>
        <begin position="62"/>
        <end position="71"/>
    </location>
</feature>
<evidence type="ECO:0000256" key="1">
    <source>
        <dbReference type="SAM" id="MobiDB-lite"/>
    </source>
</evidence>
<keyword evidence="3" id="KW-1185">Reference proteome</keyword>
<protein>
    <recommendedName>
        <fullName evidence="4">Ribosomal protein S15</fullName>
    </recommendedName>
</protein>
<comment type="caution">
    <text evidence="2">The sequence shown here is derived from an EMBL/GenBank/DDBJ whole genome shotgun (WGS) entry which is preliminary data.</text>
</comment>
<organism evidence="2 3">
    <name type="scientific">Blepharisma stoltei</name>
    <dbReference type="NCBI Taxonomy" id="1481888"/>
    <lineage>
        <taxon>Eukaryota</taxon>
        <taxon>Sar</taxon>
        <taxon>Alveolata</taxon>
        <taxon>Ciliophora</taxon>
        <taxon>Postciliodesmatophora</taxon>
        <taxon>Heterotrichea</taxon>
        <taxon>Heterotrichida</taxon>
        <taxon>Blepharismidae</taxon>
        <taxon>Blepharisma</taxon>
    </lineage>
</organism>
<feature type="region of interest" description="Disordered" evidence="1">
    <location>
        <begin position="62"/>
        <end position="105"/>
    </location>
</feature>
<dbReference type="Proteomes" id="UP001162131">
    <property type="component" value="Unassembled WGS sequence"/>
</dbReference>
<dbReference type="AlphaFoldDB" id="A0AAU9IM08"/>
<evidence type="ECO:0000313" key="3">
    <source>
        <dbReference type="Proteomes" id="UP001162131"/>
    </source>
</evidence>
<gene>
    <name evidence="2" type="ORF">BSTOLATCC_MIC5453</name>
</gene>